<evidence type="ECO:0000313" key="4">
    <source>
        <dbReference type="Proteomes" id="UP001321473"/>
    </source>
</evidence>
<dbReference type="Proteomes" id="UP001321473">
    <property type="component" value="Unassembled WGS sequence"/>
</dbReference>
<evidence type="ECO:0000313" key="3">
    <source>
        <dbReference type="EMBL" id="KAK8765415.1"/>
    </source>
</evidence>
<dbReference type="CDD" id="cd00109">
    <property type="entry name" value="Kunitz-type"/>
    <property type="match status" value="1"/>
</dbReference>
<dbReference type="SUPFAM" id="SSF57362">
    <property type="entry name" value="BPTI-like"/>
    <property type="match status" value="1"/>
</dbReference>
<comment type="caution">
    <text evidence="3">The sequence shown here is derived from an EMBL/GenBank/DDBJ whole genome shotgun (WGS) entry which is preliminary data.</text>
</comment>
<feature type="signal peptide" evidence="1">
    <location>
        <begin position="1"/>
        <end position="20"/>
    </location>
</feature>
<dbReference type="EMBL" id="JARKHS020027416">
    <property type="protein sequence ID" value="KAK8765415.1"/>
    <property type="molecule type" value="Genomic_DNA"/>
</dbReference>
<feature type="chain" id="PRO_5042811362" description="BPTI/Kunitz inhibitor domain-containing protein" evidence="1">
    <location>
        <begin position="21"/>
        <end position="89"/>
    </location>
</feature>
<protein>
    <recommendedName>
        <fullName evidence="2">BPTI/Kunitz inhibitor domain-containing protein</fullName>
    </recommendedName>
</protein>
<proteinExistence type="predicted"/>
<organism evidence="3 4">
    <name type="scientific">Amblyomma americanum</name>
    <name type="common">Lone star tick</name>
    <dbReference type="NCBI Taxonomy" id="6943"/>
    <lineage>
        <taxon>Eukaryota</taxon>
        <taxon>Metazoa</taxon>
        <taxon>Ecdysozoa</taxon>
        <taxon>Arthropoda</taxon>
        <taxon>Chelicerata</taxon>
        <taxon>Arachnida</taxon>
        <taxon>Acari</taxon>
        <taxon>Parasitiformes</taxon>
        <taxon>Ixodida</taxon>
        <taxon>Ixodoidea</taxon>
        <taxon>Ixodidae</taxon>
        <taxon>Amblyomminae</taxon>
        <taxon>Amblyomma</taxon>
    </lineage>
</organism>
<evidence type="ECO:0000259" key="2">
    <source>
        <dbReference type="PROSITE" id="PS50279"/>
    </source>
</evidence>
<reference evidence="3 4" key="1">
    <citation type="journal article" date="2023" name="Arcadia Sci">
        <title>De novo assembly of a long-read Amblyomma americanum tick genome.</title>
        <authorList>
            <person name="Chou S."/>
            <person name="Poskanzer K.E."/>
            <person name="Rollins M."/>
            <person name="Thuy-Boun P.S."/>
        </authorList>
    </citation>
    <scope>NUCLEOTIDE SEQUENCE [LARGE SCALE GENOMIC DNA]</scope>
    <source>
        <strain evidence="3">F_SG_1</strain>
        <tissue evidence="3">Salivary glands</tissue>
    </source>
</reference>
<dbReference type="Pfam" id="PF00014">
    <property type="entry name" value="Kunitz_BPTI"/>
    <property type="match status" value="1"/>
</dbReference>
<dbReference type="GO" id="GO:0004867">
    <property type="term" value="F:serine-type endopeptidase inhibitor activity"/>
    <property type="evidence" value="ECO:0007669"/>
    <property type="project" value="InterPro"/>
</dbReference>
<dbReference type="Gene3D" id="4.10.410.10">
    <property type="entry name" value="Pancreatic trypsin inhibitor Kunitz domain"/>
    <property type="match status" value="1"/>
</dbReference>
<keyword evidence="4" id="KW-1185">Reference proteome</keyword>
<name>A0AAQ4DSH5_AMBAM</name>
<feature type="domain" description="BPTI/Kunitz inhibitor" evidence="2">
    <location>
        <begin position="35"/>
        <end position="88"/>
    </location>
</feature>
<dbReference type="SMART" id="SM00131">
    <property type="entry name" value="KU"/>
    <property type="match status" value="1"/>
</dbReference>
<accession>A0AAQ4DSH5</accession>
<keyword evidence="1" id="KW-0732">Signal</keyword>
<sequence>MNAAVALFTVAVLLATVSYGDSIFCPPPCTYKKDCSLPKPGGTCLIFPVLVRYRYNPTTRKCEEFKIGFGCCVNCNTFYTKAECEKSCI</sequence>
<dbReference type="InterPro" id="IPR002223">
    <property type="entry name" value="Kunitz_BPTI"/>
</dbReference>
<evidence type="ECO:0000256" key="1">
    <source>
        <dbReference type="SAM" id="SignalP"/>
    </source>
</evidence>
<dbReference type="PROSITE" id="PS50279">
    <property type="entry name" value="BPTI_KUNITZ_2"/>
    <property type="match status" value="1"/>
</dbReference>
<gene>
    <name evidence="3" type="ORF">V5799_031975</name>
</gene>
<dbReference type="InterPro" id="IPR036880">
    <property type="entry name" value="Kunitz_BPTI_sf"/>
</dbReference>
<dbReference type="AlphaFoldDB" id="A0AAQ4DSH5"/>